<dbReference type="InterPro" id="IPR032675">
    <property type="entry name" value="LRR_dom_sf"/>
</dbReference>
<dbReference type="OrthoDB" id="2269034at2759"/>
<evidence type="ECO:0008006" key="3">
    <source>
        <dbReference type="Google" id="ProtNLM"/>
    </source>
</evidence>
<dbReference type="SUPFAM" id="SSF52047">
    <property type="entry name" value="RNI-like"/>
    <property type="match status" value="1"/>
</dbReference>
<dbReference type="Gene3D" id="3.80.10.10">
    <property type="entry name" value="Ribonuclease Inhibitor"/>
    <property type="match status" value="1"/>
</dbReference>
<reference evidence="1" key="1">
    <citation type="submission" date="2020-11" db="EMBL/GenBank/DDBJ databases">
        <authorList>
            <consortium name="DOE Joint Genome Institute"/>
            <person name="Ahrendt S."/>
            <person name="Riley R."/>
            <person name="Andreopoulos W."/>
            <person name="Labutti K."/>
            <person name="Pangilinan J."/>
            <person name="Ruiz-Duenas F.J."/>
            <person name="Barrasa J.M."/>
            <person name="Sanchez-Garcia M."/>
            <person name="Camarero S."/>
            <person name="Miyauchi S."/>
            <person name="Serrano A."/>
            <person name="Linde D."/>
            <person name="Babiker R."/>
            <person name="Drula E."/>
            <person name="Ayuso-Fernandez I."/>
            <person name="Pacheco R."/>
            <person name="Padilla G."/>
            <person name="Ferreira P."/>
            <person name="Barriuso J."/>
            <person name="Kellner H."/>
            <person name="Castanera R."/>
            <person name="Alfaro M."/>
            <person name="Ramirez L."/>
            <person name="Pisabarro A.G."/>
            <person name="Kuo A."/>
            <person name="Tritt A."/>
            <person name="Lipzen A."/>
            <person name="He G."/>
            <person name="Yan M."/>
            <person name="Ng V."/>
            <person name="Cullen D."/>
            <person name="Martin F."/>
            <person name="Rosso M.-N."/>
            <person name="Henrissat B."/>
            <person name="Hibbett D."/>
            <person name="Martinez A.T."/>
            <person name="Grigoriev I.V."/>
        </authorList>
    </citation>
    <scope>NUCLEOTIDE SEQUENCE</scope>
    <source>
        <strain evidence="1">CIRM-BRFM 674</strain>
    </source>
</reference>
<dbReference type="Proteomes" id="UP000807469">
    <property type="component" value="Unassembled WGS sequence"/>
</dbReference>
<evidence type="ECO:0000313" key="1">
    <source>
        <dbReference type="EMBL" id="KAF9484586.1"/>
    </source>
</evidence>
<protein>
    <recommendedName>
        <fullName evidence="3">F-box domain-containing protein</fullName>
    </recommendedName>
</protein>
<dbReference type="EMBL" id="MU155142">
    <property type="protein sequence ID" value="KAF9484586.1"/>
    <property type="molecule type" value="Genomic_DNA"/>
</dbReference>
<gene>
    <name evidence="1" type="ORF">BDN70DRAFT_989487</name>
</gene>
<accession>A0A9P5ZBX8</accession>
<name>A0A9P5ZBX8_9AGAR</name>
<keyword evidence="2" id="KW-1185">Reference proteome</keyword>
<evidence type="ECO:0000313" key="2">
    <source>
        <dbReference type="Proteomes" id="UP000807469"/>
    </source>
</evidence>
<organism evidence="1 2">
    <name type="scientific">Pholiota conissans</name>
    <dbReference type="NCBI Taxonomy" id="109636"/>
    <lineage>
        <taxon>Eukaryota</taxon>
        <taxon>Fungi</taxon>
        <taxon>Dikarya</taxon>
        <taxon>Basidiomycota</taxon>
        <taxon>Agaricomycotina</taxon>
        <taxon>Agaricomycetes</taxon>
        <taxon>Agaricomycetidae</taxon>
        <taxon>Agaricales</taxon>
        <taxon>Agaricineae</taxon>
        <taxon>Strophariaceae</taxon>
        <taxon>Pholiota</taxon>
    </lineage>
</organism>
<sequence length="558" mass="62435">MDLSSKRIWPGSKATRDKVQRINDSIVAQFEQRAGIYRELNAMRPAVNIPAEILAIIFDFACWGRSIDPNLFASTVDLELLELPNSDFSSYGRVPPKTTPVSIGSVCSAWRNVTLSAPRLWSNIEIRAETRSNSHVEKIAHHLSRSGQHPLTVEFDPHSTSMISTSAHDRLIEEAHRIQTLSLTPASEWDAFINSIANRACQLMRLELREAGSAPRIDNVKFFAKSPKLREVLLDGFYRMANVSLPWAQLERLDMEGTDIGEFFEPLQLCPCLRTFAFYLTYRGISPYTPTPMTLPSLEVLEVKTKFEAPLELFLEPLTLPSLRSFSYAVDFGGSSISTLLALISRSACNLVTLCLAGLMSPNDIAECLSASPRLRELQLYGMQWHTALDKPVFTKRLLDLMNPKKYVEQQQELGPAEGTDDIDSQTSIFHSGTETVLAPGLEKLFFQGQADFDAAYLVEFIADRWNNPVADFRDPAHVSGPADKVPSSNTAVAVRRLKSITFWSTKLTLGEKENFILKKVRLEGMHVDLQNCPLAELCTLADLTWAVDSDSDSELEF</sequence>
<comment type="caution">
    <text evidence="1">The sequence shown here is derived from an EMBL/GenBank/DDBJ whole genome shotgun (WGS) entry which is preliminary data.</text>
</comment>
<proteinExistence type="predicted"/>
<dbReference type="AlphaFoldDB" id="A0A9P5ZBX8"/>